<feature type="region of interest" description="Disordered" evidence="1">
    <location>
        <begin position="613"/>
        <end position="652"/>
    </location>
</feature>
<feature type="region of interest" description="Disordered" evidence="1">
    <location>
        <begin position="361"/>
        <end position="438"/>
    </location>
</feature>
<feature type="compositionally biased region" description="Basic residues" evidence="1">
    <location>
        <begin position="637"/>
        <end position="650"/>
    </location>
</feature>
<evidence type="ECO:0000313" key="3">
    <source>
        <dbReference type="Proteomes" id="UP001177744"/>
    </source>
</evidence>
<feature type="region of interest" description="Disordered" evidence="1">
    <location>
        <begin position="790"/>
        <end position="821"/>
    </location>
</feature>
<organism evidence="2 3">
    <name type="scientific">Cnephaeus nilssonii</name>
    <name type="common">Northern bat</name>
    <name type="synonym">Eptesicus nilssonii</name>
    <dbReference type="NCBI Taxonomy" id="3371016"/>
    <lineage>
        <taxon>Eukaryota</taxon>
        <taxon>Metazoa</taxon>
        <taxon>Chordata</taxon>
        <taxon>Craniata</taxon>
        <taxon>Vertebrata</taxon>
        <taxon>Euteleostomi</taxon>
        <taxon>Mammalia</taxon>
        <taxon>Eutheria</taxon>
        <taxon>Laurasiatheria</taxon>
        <taxon>Chiroptera</taxon>
        <taxon>Yangochiroptera</taxon>
        <taxon>Vespertilionidae</taxon>
        <taxon>Cnephaeus</taxon>
    </lineage>
</organism>
<dbReference type="Proteomes" id="UP001177744">
    <property type="component" value="Unassembled WGS sequence"/>
</dbReference>
<feature type="region of interest" description="Disordered" evidence="1">
    <location>
        <begin position="128"/>
        <end position="160"/>
    </location>
</feature>
<gene>
    <name evidence="2" type="ORF">QTO34_017720</name>
</gene>
<accession>A0AA40I2C6</accession>
<sequence>MEFLKEKLQEIYLQAKEQEVLPEEILTLLEVAFQKPPPSRRLLKGLVHQRTGTQLPRDQKRKRTQATLDVTAYTPQVQASLRCRLPSRPGPPEAQQHELSVCAMAVLWHRRGLWGSELTSRPADHQKLVHHADHQKQSKAKAAGLSEASTTPEASERPGAPAIQRKAWELGACPLRHQAFQKPPQRRRLLKGLVHQRSKAKAWELGACLLRPGAPAIKRKAWELGACPLRHQAFQKPLPRVRLLKGLVHQRSKAKAWELGACPLRHQAFQKPSQRSRLLKGLVHQRSKAKAWELGACLLRPGAPAIKRKAWELGACPLRHQAFQKSLPRVRLLKGLVHQRSKAKAWELGACPLRHQAFQKPLAPGAPADRHPAPVIESESEWRHPQPQDGGAQSPQPHQSSKCVARRACLRSPPVSSAPQLPGAGSRHRQASDGGCPAAQGRLRLRRLEQQLSCTPADSAGPNRAFSRCEWADAVSAWEQQERGCQQTAPTFLWHPGPRLPSDTQDLDFPHSPSFLWKVVQKVQPHHLVPVNPRGADRPRCCSTSGAGRLPPPPPVADPASLVWWTGPDTPAVGLRGLGAAILCYSRRVSYGDQSSISGDTMWQHKPELQQTARKTVRDPGPWGSLMDCPKEVGRSHGSRLRGVHSRGTPRPRPPMCVHPLHTQPPCDALLLHARRCAKFTHGKDWKGHRLTEAQRPIRGWAQKACLVAGATMQAFPAQPLPRPLRACCPEALCGQDEEREAQIGDWSSNHRLHPLQVPGPNSSTPSAGESRTSVISAWEQRWWQEGRCQQTGARGCGERGRAGAQRMGRDPPMFTTASRPTVSFKGRPPTAVLVWQ</sequence>
<dbReference type="AlphaFoldDB" id="A0AA40I2C6"/>
<evidence type="ECO:0000313" key="2">
    <source>
        <dbReference type="EMBL" id="KAK1341316.1"/>
    </source>
</evidence>
<proteinExistence type="predicted"/>
<protein>
    <submittedName>
        <fullName evidence="2">Uncharacterized protein</fullName>
    </submittedName>
</protein>
<feature type="compositionally biased region" description="Polar residues" evidence="1">
    <location>
        <begin position="391"/>
        <end position="402"/>
    </location>
</feature>
<evidence type="ECO:0000256" key="1">
    <source>
        <dbReference type="SAM" id="MobiDB-lite"/>
    </source>
</evidence>
<dbReference type="EMBL" id="JAULJE010000007">
    <property type="protein sequence ID" value="KAK1341316.1"/>
    <property type="molecule type" value="Genomic_DNA"/>
</dbReference>
<keyword evidence="3" id="KW-1185">Reference proteome</keyword>
<reference evidence="2" key="1">
    <citation type="submission" date="2023-06" db="EMBL/GenBank/DDBJ databases">
        <title>Reference genome for the Northern bat (Eptesicus nilssonii), a most northern bat species.</title>
        <authorList>
            <person name="Laine V.N."/>
            <person name="Pulliainen A.T."/>
            <person name="Lilley T.M."/>
        </authorList>
    </citation>
    <scope>NUCLEOTIDE SEQUENCE</scope>
    <source>
        <strain evidence="2">BLF_Eptnil</strain>
        <tissue evidence="2">Kidney</tissue>
    </source>
</reference>
<comment type="caution">
    <text evidence="2">The sequence shown here is derived from an EMBL/GenBank/DDBJ whole genome shotgun (WGS) entry which is preliminary data.</text>
</comment>
<name>A0AA40I2C6_CNENI</name>